<dbReference type="GO" id="GO:0030198">
    <property type="term" value="P:extracellular matrix organization"/>
    <property type="evidence" value="ECO:0007669"/>
    <property type="project" value="TreeGrafter"/>
</dbReference>
<dbReference type="InterPro" id="IPR039016">
    <property type="entry name" value="RECK"/>
</dbReference>
<comment type="caution">
    <text evidence="2">The sequence shown here is derived from an EMBL/GenBank/DDBJ whole genome shotgun (WGS) entry which is preliminary data.</text>
</comment>
<dbReference type="AlphaFoldDB" id="A0A315VWL0"/>
<dbReference type="PANTHER" id="PTHR13487">
    <property type="entry name" value="SERINE PROTEASE INHIBITOR"/>
    <property type="match status" value="1"/>
</dbReference>
<dbReference type="GO" id="GO:0005886">
    <property type="term" value="C:plasma membrane"/>
    <property type="evidence" value="ECO:0007669"/>
    <property type="project" value="TreeGrafter"/>
</dbReference>
<proteinExistence type="predicted"/>
<keyword evidence="1" id="KW-1133">Transmembrane helix</keyword>
<feature type="non-terminal residue" evidence="2">
    <location>
        <position position="230"/>
    </location>
</feature>
<reference evidence="2 3" key="1">
    <citation type="journal article" date="2018" name="G3 (Bethesda)">
        <title>A High-Quality Reference Genome for the Invasive Mosquitofish Gambusia affinis Using a Chicago Library.</title>
        <authorList>
            <person name="Hoffberg S.L."/>
            <person name="Troendle N.J."/>
            <person name="Glenn T.C."/>
            <person name="Mahmud O."/>
            <person name="Louha S."/>
            <person name="Chalopin D."/>
            <person name="Bennetzen J.L."/>
            <person name="Mauricio R."/>
        </authorList>
    </citation>
    <scope>NUCLEOTIDE SEQUENCE [LARGE SCALE GENOMIC DNA]</scope>
    <source>
        <strain evidence="2">NE01/NJP1002.9</strain>
        <tissue evidence="2">Muscle</tissue>
    </source>
</reference>
<sequence>MRQTVHKNLAGRLTGSQGSHRLLVNKYGARTHFTDSSSVQRKERVWWQFECLMVYFVQLNRNQPVAVYDVLQILRLHISVPQCDIFGYLSIDNRLVVLVAPVDHQPTLLQVEACSKEAEKIDSLINYASPTLVSHVPLSAFLSSEIKTSSIHSGGSLPAPVPMILCFCLLLIIMATPRLLFSIRVSPGVVFCCFKTCTKNQNPELRRLSVVIRLLLVLEDWPAHLRLLGL</sequence>
<keyword evidence="1" id="KW-0812">Transmembrane</keyword>
<protein>
    <submittedName>
        <fullName evidence="2">Uncharacterized protein</fullName>
    </submittedName>
</protein>
<gene>
    <name evidence="2" type="ORF">CCH79_00017525</name>
</gene>
<keyword evidence="1" id="KW-0472">Membrane</keyword>
<keyword evidence="3" id="KW-1185">Reference proteome</keyword>
<dbReference type="GO" id="GO:0001955">
    <property type="term" value="P:blood vessel maturation"/>
    <property type="evidence" value="ECO:0007669"/>
    <property type="project" value="TreeGrafter"/>
</dbReference>
<feature type="transmembrane region" description="Helical" evidence="1">
    <location>
        <begin position="157"/>
        <end position="176"/>
    </location>
</feature>
<dbReference type="Proteomes" id="UP000250572">
    <property type="component" value="Unassembled WGS sequence"/>
</dbReference>
<dbReference type="EMBL" id="NHOQ01000961">
    <property type="protein sequence ID" value="PWA27976.1"/>
    <property type="molecule type" value="Genomic_DNA"/>
</dbReference>
<name>A0A315VWL0_GAMAF</name>
<evidence type="ECO:0000313" key="2">
    <source>
        <dbReference type="EMBL" id="PWA27976.1"/>
    </source>
</evidence>
<dbReference type="GO" id="GO:0002040">
    <property type="term" value="P:sprouting angiogenesis"/>
    <property type="evidence" value="ECO:0007669"/>
    <property type="project" value="TreeGrafter"/>
</dbReference>
<evidence type="ECO:0000256" key="1">
    <source>
        <dbReference type="SAM" id="Phobius"/>
    </source>
</evidence>
<organism evidence="2 3">
    <name type="scientific">Gambusia affinis</name>
    <name type="common">Western mosquitofish</name>
    <name type="synonym">Heterandria affinis</name>
    <dbReference type="NCBI Taxonomy" id="33528"/>
    <lineage>
        <taxon>Eukaryota</taxon>
        <taxon>Metazoa</taxon>
        <taxon>Chordata</taxon>
        <taxon>Craniata</taxon>
        <taxon>Vertebrata</taxon>
        <taxon>Euteleostomi</taxon>
        <taxon>Actinopterygii</taxon>
        <taxon>Neopterygii</taxon>
        <taxon>Teleostei</taxon>
        <taxon>Neoteleostei</taxon>
        <taxon>Acanthomorphata</taxon>
        <taxon>Ovalentaria</taxon>
        <taxon>Atherinomorphae</taxon>
        <taxon>Cyprinodontiformes</taxon>
        <taxon>Poeciliidae</taxon>
        <taxon>Poeciliinae</taxon>
        <taxon>Gambusia</taxon>
    </lineage>
</organism>
<evidence type="ECO:0000313" key="3">
    <source>
        <dbReference type="Proteomes" id="UP000250572"/>
    </source>
</evidence>
<dbReference type="PANTHER" id="PTHR13487:SF3">
    <property type="entry name" value="REVERSION-INDUCING CYSTEINE-RICH PROTEIN WITH KAZAL MOTIFS"/>
    <property type="match status" value="1"/>
</dbReference>
<dbReference type="GO" id="GO:0008191">
    <property type="term" value="F:metalloendopeptidase inhibitor activity"/>
    <property type="evidence" value="ECO:0007669"/>
    <property type="project" value="InterPro"/>
</dbReference>
<accession>A0A315VWL0</accession>